<organism evidence="2 3">
    <name type="scientific">Mycena rosella</name>
    <name type="common">Pink bonnet</name>
    <name type="synonym">Agaricus rosellus</name>
    <dbReference type="NCBI Taxonomy" id="1033263"/>
    <lineage>
        <taxon>Eukaryota</taxon>
        <taxon>Fungi</taxon>
        <taxon>Dikarya</taxon>
        <taxon>Basidiomycota</taxon>
        <taxon>Agaricomycotina</taxon>
        <taxon>Agaricomycetes</taxon>
        <taxon>Agaricomycetidae</taxon>
        <taxon>Agaricales</taxon>
        <taxon>Marasmiineae</taxon>
        <taxon>Mycenaceae</taxon>
        <taxon>Mycena</taxon>
    </lineage>
</organism>
<keyword evidence="3" id="KW-1185">Reference proteome</keyword>
<proteinExistence type="predicted"/>
<feature type="compositionally biased region" description="Basic and acidic residues" evidence="1">
    <location>
        <begin position="329"/>
        <end position="339"/>
    </location>
</feature>
<accession>A0AAD7DAY7</accession>
<dbReference type="EMBL" id="JARKIE010000097">
    <property type="protein sequence ID" value="KAJ7686273.1"/>
    <property type="molecule type" value="Genomic_DNA"/>
</dbReference>
<feature type="region of interest" description="Disordered" evidence="1">
    <location>
        <begin position="291"/>
        <end position="353"/>
    </location>
</feature>
<dbReference type="Proteomes" id="UP001221757">
    <property type="component" value="Unassembled WGS sequence"/>
</dbReference>
<feature type="region of interest" description="Disordered" evidence="1">
    <location>
        <begin position="68"/>
        <end position="111"/>
    </location>
</feature>
<name>A0AAD7DAY7_MYCRO</name>
<comment type="caution">
    <text evidence="2">The sequence shown here is derived from an EMBL/GenBank/DDBJ whole genome shotgun (WGS) entry which is preliminary data.</text>
</comment>
<gene>
    <name evidence="2" type="ORF">B0H17DRAFT_1304396</name>
</gene>
<sequence length="353" mass="39577">MSHLCERPPPASLSELRSGDVLQVYRLCVGSASYIYVNDHGATQNEDYALRHAMKASIFISQHSYTDSVASDPFSRSPPAGSIPYPSTRRPQPPERRARPESQEPLVQPGILHYSPHPYTKIHPFDEETDPEPADLRMAPLSPNRFTRKPPTFNTPRRLTFTQVEPIPGEARGEARGEVKRGGSWRKKIAKRIRRVLRRLRRFLLYKATDSPHCRDVSVPSGFATVYGIPAIPWHAVGWINISGRLLSFFYGGSETLENSCCACAVIIQAISAANKLLQYVTNPACEVHSAHQRNVRSTTPQKEVGNRSPDRVQWQGHHRSHVRPASRGGRETKREAENSKTNGGGPPQQWLD</sequence>
<evidence type="ECO:0000256" key="1">
    <source>
        <dbReference type="SAM" id="MobiDB-lite"/>
    </source>
</evidence>
<dbReference type="AlphaFoldDB" id="A0AAD7DAY7"/>
<evidence type="ECO:0000313" key="2">
    <source>
        <dbReference type="EMBL" id="KAJ7686273.1"/>
    </source>
</evidence>
<feature type="compositionally biased region" description="Basic and acidic residues" evidence="1">
    <location>
        <begin position="92"/>
        <end position="102"/>
    </location>
</feature>
<evidence type="ECO:0000313" key="3">
    <source>
        <dbReference type="Proteomes" id="UP001221757"/>
    </source>
</evidence>
<reference evidence="2" key="1">
    <citation type="submission" date="2023-03" db="EMBL/GenBank/DDBJ databases">
        <title>Massive genome expansion in bonnet fungi (Mycena s.s.) driven by repeated elements and novel gene families across ecological guilds.</title>
        <authorList>
            <consortium name="Lawrence Berkeley National Laboratory"/>
            <person name="Harder C.B."/>
            <person name="Miyauchi S."/>
            <person name="Viragh M."/>
            <person name="Kuo A."/>
            <person name="Thoen E."/>
            <person name="Andreopoulos B."/>
            <person name="Lu D."/>
            <person name="Skrede I."/>
            <person name="Drula E."/>
            <person name="Henrissat B."/>
            <person name="Morin E."/>
            <person name="Kohler A."/>
            <person name="Barry K."/>
            <person name="LaButti K."/>
            <person name="Morin E."/>
            <person name="Salamov A."/>
            <person name="Lipzen A."/>
            <person name="Mereny Z."/>
            <person name="Hegedus B."/>
            <person name="Baldrian P."/>
            <person name="Stursova M."/>
            <person name="Weitz H."/>
            <person name="Taylor A."/>
            <person name="Grigoriev I.V."/>
            <person name="Nagy L.G."/>
            <person name="Martin F."/>
            <person name="Kauserud H."/>
        </authorList>
    </citation>
    <scope>NUCLEOTIDE SEQUENCE</scope>
    <source>
        <strain evidence="2">CBHHK067</strain>
    </source>
</reference>
<protein>
    <submittedName>
        <fullName evidence="2">Uncharacterized protein</fullName>
    </submittedName>
</protein>